<dbReference type="VEuPathDB" id="FungiDB:TRIVIDRAFT_53223"/>
<dbReference type="OMA" id="WESYDAE"/>
<dbReference type="PROSITE" id="PS00571">
    <property type="entry name" value="AMIDASES"/>
    <property type="match status" value="1"/>
</dbReference>
<dbReference type="GO" id="GO:0004040">
    <property type="term" value="F:amidase activity"/>
    <property type="evidence" value="ECO:0007669"/>
    <property type="project" value="UniProtKB-EC"/>
</dbReference>
<reference evidence="8 9" key="1">
    <citation type="journal article" date="2011" name="Genome Biol.">
        <title>Comparative genome sequence analysis underscores mycoparasitism as the ancestral life style of Trichoderma.</title>
        <authorList>
            <person name="Kubicek C.P."/>
            <person name="Herrera-Estrella A."/>
            <person name="Seidl-Seiboth V."/>
            <person name="Martinez D.A."/>
            <person name="Druzhinina I.S."/>
            <person name="Thon M."/>
            <person name="Zeilinger S."/>
            <person name="Casas-Flores S."/>
            <person name="Horwitz B.A."/>
            <person name="Mukherjee P.K."/>
            <person name="Mukherjee M."/>
            <person name="Kredics L."/>
            <person name="Alcaraz L.D."/>
            <person name="Aerts A."/>
            <person name="Antal Z."/>
            <person name="Atanasova L."/>
            <person name="Cervantes-Badillo M.G."/>
            <person name="Challacombe J."/>
            <person name="Chertkov O."/>
            <person name="McCluskey K."/>
            <person name="Coulpier F."/>
            <person name="Deshpande N."/>
            <person name="von Doehren H."/>
            <person name="Ebbole D.J."/>
            <person name="Esquivel-Naranjo E.U."/>
            <person name="Fekete E."/>
            <person name="Flipphi M."/>
            <person name="Glaser F."/>
            <person name="Gomez-Rodriguez E.Y."/>
            <person name="Gruber S."/>
            <person name="Han C."/>
            <person name="Henrissat B."/>
            <person name="Hermosa R."/>
            <person name="Hernandez-Onate M."/>
            <person name="Karaffa L."/>
            <person name="Kosti I."/>
            <person name="Le Crom S."/>
            <person name="Lindquist E."/>
            <person name="Lucas S."/>
            <person name="Luebeck M."/>
            <person name="Luebeck P.S."/>
            <person name="Margeot A."/>
            <person name="Metz B."/>
            <person name="Misra M."/>
            <person name="Nevalainen H."/>
            <person name="Omann M."/>
            <person name="Packer N."/>
            <person name="Perrone G."/>
            <person name="Uresti-Rivera E.E."/>
            <person name="Salamov A."/>
            <person name="Schmoll M."/>
            <person name="Seiboth B."/>
            <person name="Shapiro H."/>
            <person name="Sukno S."/>
            <person name="Tamayo-Ramos J.A."/>
            <person name="Tisch D."/>
            <person name="Wiest A."/>
            <person name="Wilkinson H.H."/>
            <person name="Zhang M."/>
            <person name="Coutinho P.M."/>
            <person name="Kenerley C.M."/>
            <person name="Monte E."/>
            <person name="Baker S.E."/>
            <person name="Grigoriev I.V."/>
        </authorList>
    </citation>
    <scope>NUCLEOTIDE SEQUENCE [LARGE SCALE GENOMIC DNA]</scope>
    <source>
        <strain evidence="9">Gv29-8 / FGSC 10586</strain>
    </source>
</reference>
<name>G9MUV5_HYPVG</name>
<feature type="binding site" evidence="6">
    <location>
        <begin position="235"/>
        <end position="238"/>
    </location>
    <ligand>
        <name>substrate</name>
    </ligand>
</feature>
<dbReference type="InterPro" id="IPR020556">
    <property type="entry name" value="Amidase_CS"/>
</dbReference>
<dbReference type="AlphaFoldDB" id="G9MUV5"/>
<evidence type="ECO:0000256" key="5">
    <source>
        <dbReference type="PIRSR" id="PIRSR001221-1"/>
    </source>
</evidence>
<feature type="binding site" evidence="6">
    <location>
        <position position="214"/>
    </location>
    <ligand>
        <name>substrate</name>
    </ligand>
</feature>
<sequence length="560" mass="61795">MTDWETRAREHANDVNARIPEKWVIQGKIPTADEQRDVTGYIRQFLTAREIRITETEAIDIVANIASGTWKAKEVTEAFCHRAALAHQLVHCLHEIFFAAAISDAEKLDDYFERTGQTVGPLHGLPVSLKDQFHVRGVETTMGYVGWLGTFEGREGTGKEKVFESEMARELRNLGAVFYIKTSVPQTLVSGETFNNFIGYTNNPKNRHLSAGGSSGGEGALIALKGSPVGFGTDIAGSIRMPASANGIYGLKPSAYRLPYEGVATSLDGQNTIQSSIGPLAPCVGAMRLLLKNVLASKPWLYDPQVVELPYRDELEQCTRDLAKRRLVFGILDHDGVVTPHPPVARAMGLIRSAIEDLGHGVLEWKPPAHSRAVGILVNSLLYDGGQDVHKNFRLSGERIFPQITGLYGETPSDKQQNATDIAANNVLKREYQKEYLDYWNGTAEITGTGRPVDAWILPAAPFTAARPGRYDWYGYTAVTNVLDYTTAVVPVTTANKDIDLKNETYTALNDWDRKVWESYDAEIYDGAPVAVQIVGRRFEEEKILVLAEVLDEALGRANS</sequence>
<accession>G9MUV5</accession>
<dbReference type="SUPFAM" id="SSF75304">
    <property type="entry name" value="Amidase signature (AS) enzymes"/>
    <property type="match status" value="1"/>
</dbReference>
<dbReference type="eggNOG" id="KOG1212">
    <property type="taxonomic scope" value="Eukaryota"/>
</dbReference>
<keyword evidence="4" id="KW-0378">Hydrolase</keyword>
<dbReference type="STRING" id="413071.G9MUV5"/>
<evidence type="ECO:0000313" key="9">
    <source>
        <dbReference type="Proteomes" id="UP000007115"/>
    </source>
</evidence>
<dbReference type="Proteomes" id="UP000007115">
    <property type="component" value="Unassembled WGS sequence"/>
</dbReference>
<dbReference type="EMBL" id="ABDF02000063">
    <property type="protein sequence ID" value="EHK21770.1"/>
    <property type="molecule type" value="Genomic_DNA"/>
</dbReference>
<dbReference type="PANTHER" id="PTHR46072:SF7">
    <property type="entry name" value="AMIDASE"/>
    <property type="match status" value="1"/>
</dbReference>
<feature type="active site" description="Charge relay system" evidence="5">
    <location>
        <position position="130"/>
    </location>
</feature>
<protein>
    <recommendedName>
        <fullName evidence="3">amidase</fullName>
        <ecNumber evidence="3">3.5.1.4</ecNumber>
    </recommendedName>
</protein>
<dbReference type="PANTHER" id="PTHR46072">
    <property type="entry name" value="AMIDASE-RELATED-RELATED"/>
    <property type="match status" value="1"/>
</dbReference>
<evidence type="ECO:0000256" key="6">
    <source>
        <dbReference type="PIRSR" id="PIRSR001221-2"/>
    </source>
</evidence>
<dbReference type="InParanoid" id="G9MUV5"/>
<evidence type="ECO:0000256" key="3">
    <source>
        <dbReference type="ARBA" id="ARBA00012922"/>
    </source>
</evidence>
<evidence type="ECO:0000256" key="2">
    <source>
        <dbReference type="ARBA" id="ARBA00009199"/>
    </source>
</evidence>
<evidence type="ECO:0000256" key="1">
    <source>
        <dbReference type="ARBA" id="ARBA00001311"/>
    </source>
</evidence>
<comment type="caution">
    <text evidence="8">The sequence shown here is derived from an EMBL/GenBank/DDBJ whole genome shotgun (WGS) entry which is preliminary data.</text>
</comment>
<dbReference type="InterPro" id="IPR023631">
    <property type="entry name" value="Amidase_dom"/>
</dbReference>
<evidence type="ECO:0000256" key="4">
    <source>
        <dbReference type="ARBA" id="ARBA00022801"/>
    </source>
</evidence>
<dbReference type="Pfam" id="PF01425">
    <property type="entry name" value="Amidase"/>
    <property type="match status" value="1"/>
</dbReference>
<evidence type="ECO:0000313" key="8">
    <source>
        <dbReference type="EMBL" id="EHK21770.1"/>
    </source>
</evidence>
<keyword evidence="9" id="KW-1185">Reference proteome</keyword>
<comment type="similarity">
    <text evidence="2">Belongs to the amidase family.</text>
</comment>
<comment type="catalytic activity">
    <reaction evidence="1">
        <text>a monocarboxylic acid amide + H2O = a monocarboxylate + NH4(+)</text>
        <dbReference type="Rhea" id="RHEA:12020"/>
        <dbReference type="ChEBI" id="CHEBI:15377"/>
        <dbReference type="ChEBI" id="CHEBI:28938"/>
        <dbReference type="ChEBI" id="CHEBI:35757"/>
        <dbReference type="ChEBI" id="CHEBI:83628"/>
        <dbReference type="EC" id="3.5.1.4"/>
    </reaction>
</comment>
<feature type="domain" description="Amidase" evidence="7">
    <location>
        <begin position="74"/>
        <end position="545"/>
    </location>
</feature>
<proteinExistence type="inferred from homology"/>
<organism evidence="8 9">
    <name type="scientific">Hypocrea virens (strain Gv29-8 / FGSC 10586)</name>
    <name type="common">Gliocladium virens</name>
    <name type="synonym">Trichoderma virens</name>
    <dbReference type="NCBI Taxonomy" id="413071"/>
    <lineage>
        <taxon>Eukaryota</taxon>
        <taxon>Fungi</taxon>
        <taxon>Dikarya</taxon>
        <taxon>Ascomycota</taxon>
        <taxon>Pezizomycotina</taxon>
        <taxon>Sordariomycetes</taxon>
        <taxon>Hypocreomycetidae</taxon>
        <taxon>Hypocreales</taxon>
        <taxon>Hypocreaceae</taxon>
        <taxon>Trichoderma</taxon>
    </lineage>
</organism>
<dbReference type="GeneID" id="25795292"/>
<feature type="active site" description="Charge relay system" evidence="5">
    <location>
        <position position="214"/>
    </location>
</feature>
<dbReference type="InterPro" id="IPR036928">
    <property type="entry name" value="AS_sf"/>
</dbReference>
<dbReference type="FunCoup" id="G9MUV5">
    <property type="interactions" value="55"/>
</dbReference>
<dbReference type="HOGENOM" id="CLU_009600_9_2_1"/>
<dbReference type="OrthoDB" id="6428749at2759"/>
<gene>
    <name evidence="8" type="ORF">TRIVIDRAFT_53223</name>
</gene>
<feature type="active site" description="Acyl-ester intermediate" evidence="5">
    <location>
        <position position="238"/>
    </location>
</feature>
<evidence type="ECO:0000259" key="7">
    <source>
        <dbReference type="Pfam" id="PF01425"/>
    </source>
</evidence>
<feature type="binding site" evidence="6">
    <location>
        <position position="188"/>
    </location>
    <ligand>
        <name>substrate</name>
    </ligand>
</feature>
<dbReference type="Gene3D" id="3.90.1300.10">
    <property type="entry name" value="Amidase signature (AS) domain"/>
    <property type="match status" value="1"/>
</dbReference>
<dbReference type="RefSeq" id="XP_013955965.1">
    <property type="nucleotide sequence ID" value="XM_014100490.1"/>
</dbReference>
<dbReference type="PIRSF" id="PIRSF001221">
    <property type="entry name" value="Amidase_fungi"/>
    <property type="match status" value="1"/>
</dbReference>
<dbReference type="EC" id="3.5.1.4" evidence="3"/>